<dbReference type="Proteomes" id="UP001172155">
    <property type="component" value="Unassembled WGS sequence"/>
</dbReference>
<dbReference type="EMBL" id="JAUKUD010000004">
    <property type="protein sequence ID" value="KAK0745591.1"/>
    <property type="molecule type" value="Genomic_DNA"/>
</dbReference>
<feature type="transmembrane region" description="Helical" evidence="2">
    <location>
        <begin position="301"/>
        <end position="319"/>
    </location>
</feature>
<feature type="transmembrane region" description="Helical" evidence="2">
    <location>
        <begin position="169"/>
        <end position="189"/>
    </location>
</feature>
<name>A0AA40K4H3_9PEZI</name>
<keyword evidence="4" id="KW-1185">Reference proteome</keyword>
<keyword evidence="2" id="KW-0472">Membrane</keyword>
<feature type="region of interest" description="Disordered" evidence="1">
    <location>
        <begin position="1"/>
        <end position="24"/>
    </location>
</feature>
<evidence type="ECO:0000256" key="1">
    <source>
        <dbReference type="SAM" id="MobiDB-lite"/>
    </source>
</evidence>
<keyword evidence="2" id="KW-0812">Transmembrane</keyword>
<reference evidence="3" key="1">
    <citation type="submission" date="2023-06" db="EMBL/GenBank/DDBJ databases">
        <title>Genome-scale phylogeny and comparative genomics of the fungal order Sordariales.</title>
        <authorList>
            <consortium name="Lawrence Berkeley National Laboratory"/>
            <person name="Hensen N."/>
            <person name="Bonometti L."/>
            <person name="Westerberg I."/>
            <person name="Brannstrom I.O."/>
            <person name="Guillou S."/>
            <person name="Cros-Aarteil S."/>
            <person name="Calhoun S."/>
            <person name="Haridas S."/>
            <person name="Kuo A."/>
            <person name="Mondo S."/>
            <person name="Pangilinan J."/>
            <person name="Riley R."/>
            <person name="LaButti K."/>
            <person name="Andreopoulos B."/>
            <person name="Lipzen A."/>
            <person name="Chen C."/>
            <person name="Yanf M."/>
            <person name="Daum C."/>
            <person name="Ng V."/>
            <person name="Clum A."/>
            <person name="Steindorff A."/>
            <person name="Ohm R."/>
            <person name="Martin F."/>
            <person name="Silar P."/>
            <person name="Natvig D."/>
            <person name="Lalanne C."/>
            <person name="Gautier V."/>
            <person name="Ament-velasquez S.L."/>
            <person name="Kruys A."/>
            <person name="Hutchinson M.I."/>
            <person name="Powell A.J."/>
            <person name="Barry K."/>
            <person name="Miller A.N."/>
            <person name="Grigoriev I.V."/>
            <person name="Debuchy R."/>
            <person name="Gladieux P."/>
            <person name="Thoren M.H."/>
            <person name="Johannesson H."/>
        </authorList>
    </citation>
    <scope>NUCLEOTIDE SEQUENCE</scope>
    <source>
        <strain evidence="3">SMH3187-1</strain>
    </source>
</reference>
<proteinExistence type="predicted"/>
<accession>A0AA40K4H3</accession>
<evidence type="ECO:0000313" key="4">
    <source>
        <dbReference type="Proteomes" id="UP001172155"/>
    </source>
</evidence>
<keyword evidence="2" id="KW-1133">Transmembrane helix</keyword>
<feature type="transmembrane region" description="Helical" evidence="2">
    <location>
        <begin position="90"/>
        <end position="113"/>
    </location>
</feature>
<gene>
    <name evidence="3" type="ORF">B0T18DRAFT_446326</name>
</gene>
<evidence type="ECO:0000256" key="2">
    <source>
        <dbReference type="SAM" id="Phobius"/>
    </source>
</evidence>
<feature type="transmembrane region" description="Helical" evidence="2">
    <location>
        <begin position="255"/>
        <end position="281"/>
    </location>
</feature>
<sequence length="326" mass="35568">MKSQDFLHLNSQPDSFSPPPSQTTITITNSAAPQQPQTSPTMARFTFVIAVLVMLVILLIGLLYLTILTHRNIHSRRDPARTAFPYFRSTLYLFLGGTLFNTITFSLMLSFLSANSNDYSRLDTAISHISIASALLNSLASCTLLLTLSHLTTGLRRAASGSAYNPRKILLSITILSGIAALLWLAFFLEQQATRARRISGNLSGVVGYVFAILALFGFALLLVGAITVLVYAYKARKALMGPPMGAEHMPVAKQVVAMAWVNVVLLAWMIASGILGGLVLNSLASIAEYWLKASWYYELVRSWWGTPVGGLALVQMAVKYSMLTT</sequence>
<feature type="transmembrane region" description="Helical" evidence="2">
    <location>
        <begin position="45"/>
        <end position="69"/>
    </location>
</feature>
<feature type="transmembrane region" description="Helical" evidence="2">
    <location>
        <begin position="209"/>
        <end position="234"/>
    </location>
</feature>
<dbReference type="AlphaFoldDB" id="A0AA40K4H3"/>
<comment type="caution">
    <text evidence="3">The sequence shown here is derived from an EMBL/GenBank/DDBJ whole genome shotgun (WGS) entry which is preliminary data.</text>
</comment>
<feature type="transmembrane region" description="Helical" evidence="2">
    <location>
        <begin position="125"/>
        <end position="148"/>
    </location>
</feature>
<protein>
    <submittedName>
        <fullName evidence="3">Uncharacterized protein</fullName>
    </submittedName>
</protein>
<organism evidence="3 4">
    <name type="scientific">Schizothecium vesticola</name>
    <dbReference type="NCBI Taxonomy" id="314040"/>
    <lineage>
        <taxon>Eukaryota</taxon>
        <taxon>Fungi</taxon>
        <taxon>Dikarya</taxon>
        <taxon>Ascomycota</taxon>
        <taxon>Pezizomycotina</taxon>
        <taxon>Sordariomycetes</taxon>
        <taxon>Sordariomycetidae</taxon>
        <taxon>Sordariales</taxon>
        <taxon>Schizotheciaceae</taxon>
        <taxon>Schizothecium</taxon>
    </lineage>
</organism>
<evidence type="ECO:0000313" key="3">
    <source>
        <dbReference type="EMBL" id="KAK0745591.1"/>
    </source>
</evidence>